<evidence type="ECO:0000313" key="3">
    <source>
        <dbReference type="EMBL" id="MEK9502714.1"/>
    </source>
</evidence>
<proteinExistence type="predicted"/>
<dbReference type="Pfam" id="PF14559">
    <property type="entry name" value="TPR_19"/>
    <property type="match status" value="1"/>
</dbReference>
<dbReference type="RefSeq" id="WP_405287523.1">
    <property type="nucleotide sequence ID" value="NZ_JBBHLI010000014.1"/>
</dbReference>
<organism evidence="3 4">
    <name type="scientific">Gaopeijia maritima</name>
    <dbReference type="NCBI Taxonomy" id="3119007"/>
    <lineage>
        <taxon>Bacteria</taxon>
        <taxon>Pseudomonadati</taxon>
        <taxon>Gemmatimonadota</taxon>
        <taxon>Longimicrobiia</taxon>
        <taxon>Gaopeijiales</taxon>
        <taxon>Gaopeijiaceae</taxon>
        <taxon>Gaopeijia</taxon>
    </lineage>
</organism>
<dbReference type="InterPro" id="IPR011990">
    <property type="entry name" value="TPR-like_helical_dom_sf"/>
</dbReference>
<reference evidence="3 4" key="1">
    <citation type="submission" date="2024-02" db="EMBL/GenBank/DDBJ databases">
        <title>A novel Gemmatimonadota bacterium.</title>
        <authorList>
            <person name="Du Z.-J."/>
            <person name="Ye Y.-Q."/>
        </authorList>
    </citation>
    <scope>NUCLEOTIDE SEQUENCE [LARGE SCALE GENOMIC DNA]</scope>
    <source>
        <strain evidence="3 4">DH-20</strain>
    </source>
</reference>
<feature type="domain" description="Beta-lactamase-related" evidence="2">
    <location>
        <begin position="66"/>
        <end position="322"/>
    </location>
</feature>
<dbReference type="PANTHER" id="PTHR43283">
    <property type="entry name" value="BETA-LACTAMASE-RELATED"/>
    <property type="match status" value="1"/>
</dbReference>
<name>A0ABU9EEX7_9BACT</name>
<dbReference type="InterPro" id="IPR050789">
    <property type="entry name" value="Diverse_Enzym_Activities"/>
</dbReference>
<dbReference type="InterPro" id="IPR012338">
    <property type="entry name" value="Beta-lactam/transpept-like"/>
</dbReference>
<dbReference type="SUPFAM" id="SSF48452">
    <property type="entry name" value="TPR-like"/>
    <property type="match status" value="1"/>
</dbReference>
<dbReference type="InterPro" id="IPR019734">
    <property type="entry name" value="TPR_rpt"/>
</dbReference>
<evidence type="ECO:0000256" key="1">
    <source>
        <dbReference type="SAM" id="Phobius"/>
    </source>
</evidence>
<keyword evidence="1" id="KW-0812">Transmembrane</keyword>
<dbReference type="Gene3D" id="3.40.710.10">
    <property type="entry name" value="DD-peptidase/beta-lactamase superfamily"/>
    <property type="match status" value="1"/>
</dbReference>
<accession>A0ABU9EEX7</accession>
<keyword evidence="1" id="KW-0472">Membrane</keyword>
<gene>
    <name evidence="3" type="ORF">WI372_17090</name>
</gene>
<dbReference type="Proteomes" id="UP001484239">
    <property type="component" value="Unassembled WGS sequence"/>
</dbReference>
<keyword evidence="3" id="KW-0378">Hydrolase</keyword>
<feature type="transmembrane region" description="Helical" evidence="1">
    <location>
        <begin position="536"/>
        <end position="557"/>
    </location>
</feature>
<evidence type="ECO:0000313" key="4">
    <source>
        <dbReference type="Proteomes" id="UP001484239"/>
    </source>
</evidence>
<sequence>MGVIGTLLLVAAVAGAGQESAQAQAQEQAQEPGAGWQRFVDPADAGFSTGGLAGAWDFAHTRGVPALMVVSRGAVVGAWGEVDRRLPIHSIRKSLLSVLYGVYADRIDLDATLGELGIDERTPLTAAEKGARVRDLLAARSGIYLPAAGEAAEVSTDRPERGSHPPDTFWWYNNWDFNAAGTAFERLTGVPVLEALHTSLAVPMGLQDWRPTDAFEHREPDRSIHPSFGANLSTRDLARIGVLMASGGRWGDAQLVPRDWVELSTRWHSDIDMRDEYGTAYGYMWWVDGTEGFSARGYGGHVLAVYPEDELVVVVRADTFHDRFVSNRALGILIDRVREAKTGEAVADARLEAWSGVVPEGPDGRSGPARAAPSRPTAADLAPYAGVFPLASGDTVAVAASDAGLTLDYGRGVFDLIPLEVLAGGAARFLTADTRDEVWIELGADGRAERVLSEPVLYLEAAAAAAAGDVDGAVAWVRTAVEAFPESPSARFNFARALHGSGDRGAALAQLDTALTLDPDHDDARRLRRSLGVGRFLPMGLGALVLTLVLLGVRRLLRR</sequence>
<dbReference type="Pfam" id="PF00144">
    <property type="entry name" value="Beta-lactamase"/>
    <property type="match status" value="1"/>
</dbReference>
<dbReference type="Gene3D" id="1.25.40.10">
    <property type="entry name" value="Tetratricopeptide repeat domain"/>
    <property type="match status" value="1"/>
</dbReference>
<keyword evidence="4" id="KW-1185">Reference proteome</keyword>
<keyword evidence="1" id="KW-1133">Transmembrane helix</keyword>
<dbReference type="GO" id="GO:0016787">
    <property type="term" value="F:hydrolase activity"/>
    <property type="evidence" value="ECO:0007669"/>
    <property type="project" value="UniProtKB-KW"/>
</dbReference>
<dbReference type="SMART" id="SM00028">
    <property type="entry name" value="TPR"/>
    <property type="match status" value="2"/>
</dbReference>
<evidence type="ECO:0000259" key="2">
    <source>
        <dbReference type="Pfam" id="PF00144"/>
    </source>
</evidence>
<dbReference type="EMBL" id="JBBHLI010000014">
    <property type="protein sequence ID" value="MEK9502714.1"/>
    <property type="molecule type" value="Genomic_DNA"/>
</dbReference>
<dbReference type="PANTHER" id="PTHR43283:SF7">
    <property type="entry name" value="BETA-LACTAMASE-RELATED DOMAIN-CONTAINING PROTEIN"/>
    <property type="match status" value="1"/>
</dbReference>
<protein>
    <submittedName>
        <fullName evidence="3">Serine hydrolase</fullName>
    </submittedName>
</protein>
<dbReference type="InterPro" id="IPR001466">
    <property type="entry name" value="Beta-lactam-related"/>
</dbReference>
<comment type="caution">
    <text evidence="3">The sequence shown here is derived from an EMBL/GenBank/DDBJ whole genome shotgun (WGS) entry which is preliminary data.</text>
</comment>
<dbReference type="SUPFAM" id="SSF56601">
    <property type="entry name" value="beta-lactamase/transpeptidase-like"/>
    <property type="match status" value="1"/>
</dbReference>